<keyword evidence="4" id="KW-1185">Reference proteome</keyword>
<evidence type="ECO:0000313" key="3">
    <source>
        <dbReference type="EMBL" id="USW51764.1"/>
    </source>
</evidence>
<feature type="compositionally biased region" description="Polar residues" evidence="1">
    <location>
        <begin position="95"/>
        <end position="105"/>
    </location>
</feature>
<gene>
    <name evidence="3" type="ORF">Slin15195_G050830</name>
</gene>
<dbReference type="EMBL" id="CP099420">
    <property type="protein sequence ID" value="USW51764.1"/>
    <property type="molecule type" value="Genomic_DNA"/>
</dbReference>
<reference evidence="3" key="1">
    <citation type="submission" date="2022-06" db="EMBL/GenBank/DDBJ databases">
        <title>Complete genome sequences of two strains of the flax pathogen Septoria linicola.</title>
        <authorList>
            <person name="Lapalu N."/>
            <person name="Simon A."/>
            <person name="Demenou B."/>
            <person name="Paumier D."/>
            <person name="Guillot M.-P."/>
            <person name="Gout L."/>
            <person name="Valade R."/>
        </authorList>
    </citation>
    <scope>NUCLEOTIDE SEQUENCE</scope>
    <source>
        <strain evidence="3">SE15195</strain>
    </source>
</reference>
<accession>A0A9Q9EJ33</accession>
<organism evidence="3 4">
    <name type="scientific">Septoria linicola</name>
    <dbReference type="NCBI Taxonomy" id="215465"/>
    <lineage>
        <taxon>Eukaryota</taxon>
        <taxon>Fungi</taxon>
        <taxon>Dikarya</taxon>
        <taxon>Ascomycota</taxon>
        <taxon>Pezizomycotina</taxon>
        <taxon>Dothideomycetes</taxon>
        <taxon>Dothideomycetidae</taxon>
        <taxon>Mycosphaerellales</taxon>
        <taxon>Mycosphaerellaceae</taxon>
        <taxon>Septoria</taxon>
    </lineage>
</organism>
<dbReference type="PROSITE" id="PS51184">
    <property type="entry name" value="JMJC"/>
    <property type="match status" value="1"/>
</dbReference>
<sequence length="506" mass="56972">MAGAAVDVEPTRLSKCMQDPVQLPGATTNGDTMAQTAVKFDPRMYGRERSTRKRTITPPQTELVPLEPSPSAKRRKLNHELGKSQSAATPRVASSAPTQLATPPQESEAEMMIFIPPPVASHVDGRGNVRPLRDEIGDRRYVEAMMQELQGVIAQKRVTVHRRSAARIADLLSLADYPDEEEAKFVSRDEALAELAPGKFFNGPIITAEQQPLPLSTTSQFLEEYYDDNATVHIQDSSSSIGKTGTWARSVSMRQVKERFQQTRAADHCPWNMLELATHHDDGLRPSFLNNEDCRLITKLKIPDYADETRRRKYEPGWKEVEKWALLAEAGALTEPHQDSHGYSTFITFNQGCVGFGWLSNPSKQERDAWKRNPQIFRGGKWRYVVLKPGQTVFFPAGTVHMVFRLRAAGDSLAFGGHILRCSNIVHWINTILDEHENQNIVNEDLGESAAGYLERVDRFVDQARRQGQEDKWGGQQSINEFKRLLAKFRRLPKPKSLSSKKTSKA</sequence>
<protein>
    <submittedName>
        <fullName evidence="3">JmjC domain-containing protein</fullName>
    </submittedName>
</protein>
<dbReference type="InterPro" id="IPR003347">
    <property type="entry name" value="JmjC_dom"/>
</dbReference>
<feature type="region of interest" description="Disordered" evidence="1">
    <location>
        <begin position="17"/>
        <end position="106"/>
    </location>
</feature>
<feature type="domain" description="JmjC" evidence="2">
    <location>
        <begin position="289"/>
        <end position="436"/>
    </location>
</feature>
<dbReference type="SUPFAM" id="SSF51197">
    <property type="entry name" value="Clavaminate synthase-like"/>
    <property type="match status" value="1"/>
</dbReference>
<name>A0A9Q9EJ33_9PEZI</name>
<dbReference type="Gene3D" id="2.60.120.650">
    <property type="entry name" value="Cupin"/>
    <property type="match status" value="1"/>
</dbReference>
<feature type="compositionally biased region" description="Polar residues" evidence="1">
    <location>
        <begin position="25"/>
        <end position="35"/>
    </location>
</feature>
<dbReference type="Proteomes" id="UP001056384">
    <property type="component" value="Chromosome 3"/>
</dbReference>
<proteinExistence type="predicted"/>
<feature type="compositionally biased region" description="Basic and acidic residues" evidence="1">
    <location>
        <begin position="40"/>
        <end position="49"/>
    </location>
</feature>
<dbReference type="AlphaFoldDB" id="A0A9Q9EJ33"/>
<evidence type="ECO:0000259" key="2">
    <source>
        <dbReference type="PROSITE" id="PS51184"/>
    </source>
</evidence>
<evidence type="ECO:0000313" key="4">
    <source>
        <dbReference type="Proteomes" id="UP001056384"/>
    </source>
</evidence>
<evidence type="ECO:0000256" key="1">
    <source>
        <dbReference type="SAM" id="MobiDB-lite"/>
    </source>
</evidence>